<evidence type="ECO:0000256" key="1">
    <source>
        <dbReference type="ARBA" id="ARBA00011900"/>
    </source>
</evidence>
<protein>
    <recommendedName>
        <fullName evidence="1">site-specific DNA-methyltransferase (adenine-specific)</fullName>
        <ecNumber evidence="1">2.1.1.72</ecNumber>
    </recommendedName>
</protein>
<evidence type="ECO:0000313" key="10">
    <source>
        <dbReference type="Proteomes" id="UP001589535"/>
    </source>
</evidence>
<keyword evidence="4" id="KW-0949">S-adenosyl-L-methionine</keyword>
<evidence type="ECO:0000256" key="5">
    <source>
        <dbReference type="ARBA" id="ARBA00047942"/>
    </source>
</evidence>
<evidence type="ECO:0000256" key="2">
    <source>
        <dbReference type="ARBA" id="ARBA00022603"/>
    </source>
</evidence>
<evidence type="ECO:0000259" key="7">
    <source>
        <dbReference type="Pfam" id="PF07669"/>
    </source>
</evidence>
<dbReference type="InterPro" id="IPR050953">
    <property type="entry name" value="N4_N6_ade-DNA_methylase"/>
</dbReference>
<keyword evidence="2 9" id="KW-0489">Methyltransferase</keyword>
<dbReference type="PANTHER" id="PTHR33841">
    <property type="entry name" value="DNA METHYLTRANSFERASE YEEA-RELATED"/>
    <property type="match status" value="1"/>
</dbReference>
<feature type="region of interest" description="Disordered" evidence="6">
    <location>
        <begin position="1192"/>
        <end position="1217"/>
    </location>
</feature>
<dbReference type="GO" id="GO:0032259">
    <property type="term" value="P:methylation"/>
    <property type="evidence" value="ECO:0007669"/>
    <property type="project" value="UniProtKB-KW"/>
</dbReference>
<dbReference type="InterPro" id="IPR002052">
    <property type="entry name" value="DNA_methylase_N6_adenine_CS"/>
</dbReference>
<dbReference type="EMBL" id="JBHMBK010000017">
    <property type="protein sequence ID" value="MFB9687123.1"/>
    <property type="molecule type" value="Genomic_DNA"/>
</dbReference>
<keyword evidence="10" id="KW-1185">Reference proteome</keyword>
<dbReference type="PANTHER" id="PTHR33841:SF1">
    <property type="entry name" value="DNA METHYLTRANSFERASE A"/>
    <property type="match status" value="1"/>
</dbReference>
<comment type="catalytic activity">
    <reaction evidence="5">
        <text>a 2'-deoxyadenosine in DNA + S-adenosyl-L-methionine = an N(6)-methyl-2'-deoxyadenosine in DNA + S-adenosyl-L-homocysteine + H(+)</text>
        <dbReference type="Rhea" id="RHEA:15197"/>
        <dbReference type="Rhea" id="RHEA-COMP:12418"/>
        <dbReference type="Rhea" id="RHEA-COMP:12419"/>
        <dbReference type="ChEBI" id="CHEBI:15378"/>
        <dbReference type="ChEBI" id="CHEBI:57856"/>
        <dbReference type="ChEBI" id="CHEBI:59789"/>
        <dbReference type="ChEBI" id="CHEBI:90615"/>
        <dbReference type="ChEBI" id="CHEBI:90616"/>
        <dbReference type="EC" id="2.1.1.72"/>
    </reaction>
</comment>
<dbReference type="InterPro" id="IPR029063">
    <property type="entry name" value="SAM-dependent_MTases_sf"/>
</dbReference>
<evidence type="ECO:0000259" key="8">
    <source>
        <dbReference type="Pfam" id="PF22654"/>
    </source>
</evidence>
<dbReference type="Gene3D" id="3.40.50.150">
    <property type="entry name" value="Vaccinia Virus protein VP39"/>
    <property type="match status" value="1"/>
</dbReference>
<dbReference type="RefSeq" id="WP_378197392.1">
    <property type="nucleotide sequence ID" value="NZ_JBHMBK010000017.1"/>
</dbReference>
<evidence type="ECO:0000256" key="4">
    <source>
        <dbReference type="ARBA" id="ARBA00022691"/>
    </source>
</evidence>
<comment type="caution">
    <text evidence="9">The sequence shown here is derived from an EMBL/GenBank/DDBJ whole genome shotgun (WGS) entry which is preliminary data.</text>
</comment>
<dbReference type="NCBIfam" id="NF033451">
    <property type="entry name" value="BREX_2_MTaseX"/>
    <property type="match status" value="1"/>
</dbReference>
<evidence type="ECO:0000256" key="3">
    <source>
        <dbReference type="ARBA" id="ARBA00022679"/>
    </source>
</evidence>
<keyword evidence="3 9" id="KW-0808">Transferase</keyword>
<dbReference type="Pfam" id="PF07669">
    <property type="entry name" value="Eco57I"/>
    <property type="match status" value="1"/>
</dbReference>
<evidence type="ECO:0000256" key="6">
    <source>
        <dbReference type="SAM" id="MobiDB-lite"/>
    </source>
</evidence>
<gene>
    <name evidence="9" type="primary">pglX</name>
    <name evidence="9" type="ORF">ACFFTO_23325</name>
</gene>
<dbReference type="PRINTS" id="PR00507">
    <property type="entry name" value="N12N6MTFRASE"/>
</dbReference>
<dbReference type="SUPFAM" id="SSF53335">
    <property type="entry name" value="S-adenosyl-L-methionine-dependent methyltransferases"/>
    <property type="match status" value="1"/>
</dbReference>
<reference evidence="9 10" key="1">
    <citation type="submission" date="2024-09" db="EMBL/GenBank/DDBJ databases">
        <authorList>
            <person name="Sun Q."/>
            <person name="Mori K."/>
        </authorList>
    </citation>
    <scope>NUCLEOTIDE SEQUENCE [LARGE SCALE GENOMIC DNA]</scope>
    <source>
        <strain evidence="9 10">JCM 13852</strain>
    </source>
</reference>
<feature type="domain" description="Type II methyltransferase M.TaqI-like" evidence="7">
    <location>
        <begin position="291"/>
        <end position="472"/>
    </location>
</feature>
<feature type="domain" description="DUF7008" evidence="8">
    <location>
        <begin position="839"/>
        <end position="1216"/>
    </location>
</feature>
<dbReference type="InterPro" id="IPR054277">
    <property type="entry name" value="DUF7008"/>
</dbReference>
<dbReference type="EC" id="2.1.1.72" evidence="1"/>
<evidence type="ECO:0000313" key="9">
    <source>
        <dbReference type="EMBL" id="MFB9687123.1"/>
    </source>
</evidence>
<dbReference type="InterPro" id="IPR011639">
    <property type="entry name" value="MethylTrfase_TaqI-like_dom"/>
</dbReference>
<dbReference type="Pfam" id="PF22654">
    <property type="entry name" value="DUF7008"/>
    <property type="match status" value="1"/>
</dbReference>
<organism evidence="9 10">
    <name type="scientific">Amycolatopsis plumensis</name>
    <dbReference type="NCBI Taxonomy" id="236508"/>
    <lineage>
        <taxon>Bacteria</taxon>
        <taxon>Bacillati</taxon>
        <taxon>Actinomycetota</taxon>
        <taxon>Actinomycetes</taxon>
        <taxon>Pseudonocardiales</taxon>
        <taxon>Pseudonocardiaceae</taxon>
        <taxon>Amycolatopsis</taxon>
    </lineage>
</organism>
<proteinExistence type="predicted"/>
<dbReference type="PROSITE" id="PS00092">
    <property type="entry name" value="N6_MTASE"/>
    <property type="match status" value="1"/>
</dbReference>
<sequence length="1217" mass="137833">MANGIDQKALLADLRQQLRVLEDDLRERSAEAEFDVRLRAEHRAAKDAGRTASIYESWAEERITQAAVAWLLGCVYVRFCEDNGLIPEPFLSGPGDALAIAGERHDAFFRAKPHLNDRDWLEAAFEHLSDAHPTAAGLFDRRFNPLWDLPLSYEAASALLKFWRRRGPDGEVVHDFTSDTWDTRFLGDLYQDLSEHAKKTYALLQTPEFVEEFILDLTLTPALQTFGLDPTVEIHRHGGGVERVREGLRTIDPACGSGHFLLGIFRRLLAEWRRVSDGVDKWVLIRRALESVHGCDKNPFAASIARFRLLVEALKQAGTPTLAEAGIFPINVAVGDSLLHGRDVKGEQMDMLKSEPDKEFTYRTEDINDYIDSCDLLTPASYHVVVGNPPYITVKDKQENENYRERWKNVCSGKYALSVPFAARLFHLATPNQQGGYVGQITANSFMKREFGKKLIENFFRNIDLTYVIDTSGAYIPGHGTPTVILIGRKNISNEHKPIRAILGIRGEPSMPVEAARGKVWQAITQQLNAPGSESAWVSAADLCRLTMSTHPWSISGGGSDLLLSDIENASTRILESKIASAGITCFTLEDDLYIQPEKSLIRKSLDSAHVRQIVTGDILRDWSHDTCESAIFPYSSSYKPLDVEDFPALHAAMWPARTTLSNNILFGRKTKVDAELKWSEYGRLTYKKLQTKLSITFAEVSTHNHFILDRGGRIFKQTAPVIKLPPDATEEDHQALLGLLNSSMICFWLKQRCFPKGGSGMGRGIQPEDWMERYAFNASNIEAVPLVDVLPRDSGRGLDDLAQDLAKRDPSAVIEKSKPTRIQLDAAHDEQERIRGRMIALQEELDWEVYQLYGLLTDAEAQELRAATEDVPELKLGERAFEIVMARKREDGELETAWFERHGSTPITDIPQHWPESYKKVVEKRIETITNRRDIALIERPECKRRWSSEPWEKKERKALESWLLDRCESKDLWFALRDGLTSPRTLTVSQLADLLRKDQDVNDVAALYAADHLGKPDLSLADVLEQIIVSEHVPYLAAMRYRESGLRKRAQWELVWEKQREEDRTGRRLDIGVPPKYTSADFLKTSYWSQRGKLDVPKERFVSYPGAGPEIDPTLLLGWAGWDHKDQALALVNIINDRLEQEGWGAEKVAPLLAGLAEVLPWVEQWHSGYDAEWGGDPAEEFRTVLEQQQAKHGLTDEALRDWRPEAARRGRKKD</sequence>
<feature type="compositionally biased region" description="Basic and acidic residues" evidence="6">
    <location>
        <begin position="1196"/>
        <end position="1211"/>
    </location>
</feature>
<dbReference type="Proteomes" id="UP001589535">
    <property type="component" value="Unassembled WGS sequence"/>
</dbReference>
<name>A0ABV5UB15_9PSEU</name>
<accession>A0ABV5UB15</accession>
<dbReference type="GO" id="GO:0009007">
    <property type="term" value="F:site-specific DNA-methyltransferase (adenine-specific) activity"/>
    <property type="evidence" value="ECO:0007669"/>
    <property type="project" value="UniProtKB-EC"/>
</dbReference>